<evidence type="ECO:0000259" key="11">
    <source>
        <dbReference type="SMART" id="SM00387"/>
    </source>
</evidence>
<evidence type="ECO:0000256" key="2">
    <source>
        <dbReference type="ARBA" id="ARBA00012438"/>
    </source>
</evidence>
<dbReference type="Gene3D" id="3.30.565.10">
    <property type="entry name" value="Histidine kinase-like ATPase, C-terminal domain"/>
    <property type="match status" value="1"/>
</dbReference>
<feature type="region of interest" description="Disordered" evidence="9">
    <location>
        <begin position="280"/>
        <end position="307"/>
    </location>
</feature>
<evidence type="ECO:0000256" key="6">
    <source>
        <dbReference type="ARBA" id="ARBA00022777"/>
    </source>
</evidence>
<evidence type="ECO:0000256" key="7">
    <source>
        <dbReference type="ARBA" id="ARBA00022840"/>
    </source>
</evidence>
<keyword evidence="3" id="KW-0597">Phosphoprotein</keyword>
<accession>A0A161I146</accession>
<keyword evidence="13" id="KW-1185">Reference proteome</keyword>
<dbReference type="OrthoDB" id="227596at2"/>
<keyword evidence="7" id="KW-0067">ATP-binding</keyword>
<keyword evidence="10" id="KW-1133">Transmembrane helix</keyword>
<feature type="transmembrane region" description="Helical" evidence="10">
    <location>
        <begin position="136"/>
        <end position="158"/>
    </location>
</feature>
<keyword evidence="8" id="KW-0902">Two-component regulatory system</keyword>
<dbReference type="KEGG" id="ido:I598_3304"/>
<keyword evidence="5" id="KW-0547">Nucleotide-binding</keyword>
<dbReference type="InterPro" id="IPR003594">
    <property type="entry name" value="HATPase_dom"/>
</dbReference>
<keyword evidence="10" id="KW-0812">Transmembrane</keyword>
<dbReference type="EC" id="2.7.13.3" evidence="2"/>
<dbReference type="GO" id="GO:0000155">
    <property type="term" value="F:phosphorelay sensor kinase activity"/>
    <property type="evidence" value="ECO:0007669"/>
    <property type="project" value="InterPro"/>
</dbReference>
<evidence type="ECO:0000313" key="13">
    <source>
        <dbReference type="Proteomes" id="UP000076794"/>
    </source>
</evidence>
<name>A0A161I146_9MICO</name>
<dbReference type="EMBL" id="CP014209">
    <property type="protein sequence ID" value="ANC32813.1"/>
    <property type="molecule type" value="Genomic_DNA"/>
</dbReference>
<dbReference type="Gene3D" id="1.20.5.1930">
    <property type="match status" value="1"/>
</dbReference>
<feature type="transmembrane region" description="Helical" evidence="10">
    <location>
        <begin position="68"/>
        <end position="100"/>
    </location>
</feature>
<dbReference type="PATRIC" id="fig|1300344.3.peg.3324"/>
<evidence type="ECO:0000256" key="9">
    <source>
        <dbReference type="SAM" id="MobiDB-lite"/>
    </source>
</evidence>
<dbReference type="RefSeq" id="WP_068204226.1">
    <property type="nucleotide sequence ID" value="NZ_CP014209.1"/>
</dbReference>
<protein>
    <recommendedName>
        <fullName evidence="2">histidine kinase</fullName>
        <ecNumber evidence="2">2.7.13.3</ecNumber>
    </recommendedName>
</protein>
<keyword evidence="4 12" id="KW-0808">Transferase</keyword>
<keyword evidence="6 12" id="KW-0418">Kinase</keyword>
<feature type="transmembrane region" description="Helical" evidence="10">
    <location>
        <begin position="112"/>
        <end position="130"/>
    </location>
</feature>
<sequence>MGWYGRVVRWVEQHPFVLDATGTAAFAFFVAVTATDLAGSDRGPATVLWSLATVVPLAWRRVRPVHSAVAVYAVALAHLLAGFPLLLPADAAVLVALYSVTVYGPRWAHRTAIASTMLGCLLLATVVGLADAPETLGFLALLPVTVFLGSLAVAVWAFGLTRRYRRLTVETLRDRARRLEVERDQQARIATAAERARIAREMHDIVAHSLSIVVAQADGGRYAAEQDPAAATRALGVISETGRAALADMRRLLGVLRDDPQVAGAAPGGTAALALPPGDVPALSAGSREATGHATASGAPLAPQPDDADLEGLVAQAKDTGARVSLVRVGTPRRLPPGAGLTLHRVAQEALSNVRKHAGPDPRVTVVVRWEADAVVLEVSDDGRGASAGGTTPGYGLVGMRERATMFGGSVTAGPRPGGGWRVRFTMPLPGASLAAAHQSEQAEHTETQEPA</sequence>
<dbReference type="Pfam" id="PF23539">
    <property type="entry name" value="DUF7134"/>
    <property type="match status" value="1"/>
</dbReference>
<dbReference type="InterPro" id="IPR036890">
    <property type="entry name" value="HATPase_C_sf"/>
</dbReference>
<comment type="catalytic activity">
    <reaction evidence="1">
        <text>ATP + protein L-histidine = ADP + protein N-phospho-L-histidine.</text>
        <dbReference type="EC" id="2.7.13.3"/>
    </reaction>
</comment>
<evidence type="ECO:0000256" key="1">
    <source>
        <dbReference type="ARBA" id="ARBA00000085"/>
    </source>
</evidence>
<dbReference type="Pfam" id="PF02518">
    <property type="entry name" value="HATPase_c"/>
    <property type="match status" value="1"/>
</dbReference>
<dbReference type="Pfam" id="PF07730">
    <property type="entry name" value="HisKA_3"/>
    <property type="match status" value="1"/>
</dbReference>
<dbReference type="SMART" id="SM00387">
    <property type="entry name" value="HATPase_c"/>
    <property type="match status" value="1"/>
</dbReference>
<dbReference type="GO" id="GO:0016020">
    <property type="term" value="C:membrane"/>
    <property type="evidence" value="ECO:0007669"/>
    <property type="project" value="InterPro"/>
</dbReference>
<dbReference type="GO" id="GO:0005524">
    <property type="term" value="F:ATP binding"/>
    <property type="evidence" value="ECO:0007669"/>
    <property type="project" value="UniProtKB-KW"/>
</dbReference>
<organism evidence="12 13">
    <name type="scientific">Isoptericola dokdonensis DS-3</name>
    <dbReference type="NCBI Taxonomy" id="1300344"/>
    <lineage>
        <taxon>Bacteria</taxon>
        <taxon>Bacillati</taxon>
        <taxon>Actinomycetota</taxon>
        <taxon>Actinomycetes</taxon>
        <taxon>Micrococcales</taxon>
        <taxon>Promicromonosporaceae</taxon>
        <taxon>Isoptericola</taxon>
    </lineage>
</organism>
<dbReference type="GO" id="GO:0046983">
    <property type="term" value="F:protein dimerization activity"/>
    <property type="evidence" value="ECO:0007669"/>
    <property type="project" value="InterPro"/>
</dbReference>
<reference evidence="12 13" key="1">
    <citation type="submission" date="2016-01" db="EMBL/GenBank/DDBJ databases">
        <title>Complete genome sequence of a soil Actinobacterium, Isoptericola dokdonensis DS-3.</title>
        <authorList>
            <person name="Kwon S.-K."/>
            <person name="Kim J.F."/>
        </authorList>
    </citation>
    <scope>NUCLEOTIDE SEQUENCE [LARGE SCALE GENOMIC DNA]</scope>
    <source>
        <strain evidence="12 13">DS-3</strain>
    </source>
</reference>
<evidence type="ECO:0000256" key="10">
    <source>
        <dbReference type="SAM" id="Phobius"/>
    </source>
</evidence>
<dbReference type="Proteomes" id="UP000076794">
    <property type="component" value="Chromosome"/>
</dbReference>
<dbReference type="STRING" id="1300344.I598_3304"/>
<dbReference type="InterPro" id="IPR055558">
    <property type="entry name" value="DUF7134"/>
</dbReference>
<evidence type="ECO:0000313" key="12">
    <source>
        <dbReference type="EMBL" id="ANC32813.1"/>
    </source>
</evidence>
<dbReference type="PANTHER" id="PTHR24421:SF10">
    <property type="entry name" value="NITRATE_NITRITE SENSOR PROTEIN NARQ"/>
    <property type="match status" value="1"/>
</dbReference>
<evidence type="ECO:0000256" key="3">
    <source>
        <dbReference type="ARBA" id="ARBA00022553"/>
    </source>
</evidence>
<keyword evidence="10" id="KW-0472">Membrane</keyword>
<evidence type="ECO:0000256" key="4">
    <source>
        <dbReference type="ARBA" id="ARBA00022679"/>
    </source>
</evidence>
<evidence type="ECO:0000256" key="5">
    <source>
        <dbReference type="ARBA" id="ARBA00022741"/>
    </source>
</evidence>
<dbReference type="SUPFAM" id="SSF55874">
    <property type="entry name" value="ATPase domain of HSP90 chaperone/DNA topoisomerase II/histidine kinase"/>
    <property type="match status" value="1"/>
</dbReference>
<dbReference type="InterPro" id="IPR011712">
    <property type="entry name" value="Sig_transdc_His_kin_sub3_dim/P"/>
</dbReference>
<evidence type="ECO:0000256" key="8">
    <source>
        <dbReference type="ARBA" id="ARBA00023012"/>
    </source>
</evidence>
<dbReference type="AlphaFoldDB" id="A0A161I146"/>
<feature type="domain" description="Histidine kinase/HSP90-like ATPase" evidence="11">
    <location>
        <begin position="338"/>
        <end position="431"/>
    </location>
</feature>
<proteinExistence type="predicted"/>
<dbReference type="PANTHER" id="PTHR24421">
    <property type="entry name" value="NITRATE/NITRITE SENSOR PROTEIN NARX-RELATED"/>
    <property type="match status" value="1"/>
</dbReference>
<dbReference type="InterPro" id="IPR050482">
    <property type="entry name" value="Sensor_HK_TwoCompSys"/>
</dbReference>
<dbReference type="CDD" id="cd16917">
    <property type="entry name" value="HATPase_UhpB-NarQ-NarX-like"/>
    <property type="match status" value="1"/>
</dbReference>
<gene>
    <name evidence="12" type="primary">desK_4</name>
    <name evidence="12" type="ORF">I598_3304</name>
</gene>